<sequence length="205" mass="23200">MQQHEFSAEENPGRQRIVAAARRHFFAYGFRAVTMDDLARELGISKKTLYVHFPSKIALVEAVLLNKIQSVEADLKQITSESSSEFIPALHKLLPRIQKHLEEVQPPFLRDLRRDAPEIFKVIEIRRREVVYQYFGKLVHDGQSAGVFRQDVPVILIIEILMAATEAIMNPEKLTDLNISPKAGFSAIISVILEGIITETGRAIL</sequence>
<evidence type="ECO:0000313" key="7">
    <source>
        <dbReference type="EMBL" id="AFM26442.1"/>
    </source>
</evidence>
<accession>I4CA51</accession>
<dbReference type="SUPFAM" id="SSF48498">
    <property type="entry name" value="Tetracyclin repressor-like, C-terminal domain"/>
    <property type="match status" value="1"/>
</dbReference>
<dbReference type="PANTHER" id="PTHR30055:SF175">
    <property type="entry name" value="HTH-TYPE TRANSCRIPTIONAL REPRESSOR KSTR2"/>
    <property type="match status" value="1"/>
</dbReference>
<dbReference type="KEGG" id="dti:Desti_3800"/>
<keyword evidence="1" id="KW-0678">Repressor</keyword>
<dbReference type="GO" id="GO:0003700">
    <property type="term" value="F:DNA-binding transcription factor activity"/>
    <property type="evidence" value="ECO:0007669"/>
    <property type="project" value="TreeGrafter"/>
</dbReference>
<dbReference type="Gene3D" id="1.10.357.10">
    <property type="entry name" value="Tetracycline Repressor, domain 2"/>
    <property type="match status" value="1"/>
</dbReference>
<evidence type="ECO:0000256" key="3">
    <source>
        <dbReference type="ARBA" id="ARBA00023125"/>
    </source>
</evidence>
<evidence type="ECO:0000256" key="5">
    <source>
        <dbReference type="PROSITE-ProRule" id="PRU00335"/>
    </source>
</evidence>
<evidence type="ECO:0000259" key="6">
    <source>
        <dbReference type="PROSITE" id="PS50977"/>
    </source>
</evidence>
<dbReference type="InterPro" id="IPR009057">
    <property type="entry name" value="Homeodomain-like_sf"/>
</dbReference>
<keyword evidence="4" id="KW-0804">Transcription</keyword>
<dbReference type="InterPro" id="IPR001647">
    <property type="entry name" value="HTH_TetR"/>
</dbReference>
<dbReference type="PROSITE" id="PS50977">
    <property type="entry name" value="HTH_TETR_2"/>
    <property type="match status" value="1"/>
</dbReference>
<dbReference type="PRINTS" id="PR00455">
    <property type="entry name" value="HTHTETR"/>
</dbReference>
<dbReference type="OrthoDB" id="9787680at2"/>
<proteinExistence type="predicted"/>
<dbReference type="SUPFAM" id="SSF46689">
    <property type="entry name" value="Homeodomain-like"/>
    <property type="match status" value="1"/>
</dbReference>
<dbReference type="Proteomes" id="UP000006055">
    <property type="component" value="Chromosome"/>
</dbReference>
<keyword evidence="8" id="KW-1185">Reference proteome</keyword>
<dbReference type="EMBL" id="CP003360">
    <property type="protein sequence ID" value="AFM26442.1"/>
    <property type="molecule type" value="Genomic_DNA"/>
</dbReference>
<keyword evidence="3 5" id="KW-0238">DNA-binding</keyword>
<evidence type="ECO:0000256" key="1">
    <source>
        <dbReference type="ARBA" id="ARBA00022491"/>
    </source>
</evidence>
<dbReference type="Pfam" id="PF00440">
    <property type="entry name" value="TetR_N"/>
    <property type="match status" value="1"/>
</dbReference>
<dbReference type="InterPro" id="IPR050109">
    <property type="entry name" value="HTH-type_TetR-like_transc_reg"/>
</dbReference>
<protein>
    <submittedName>
        <fullName evidence="7">Transcriptional regulator</fullName>
    </submittedName>
</protein>
<organism evidence="7 8">
    <name type="scientific">Desulfomonile tiedjei (strain ATCC 49306 / DSM 6799 / DCB-1)</name>
    <dbReference type="NCBI Taxonomy" id="706587"/>
    <lineage>
        <taxon>Bacteria</taxon>
        <taxon>Pseudomonadati</taxon>
        <taxon>Thermodesulfobacteriota</taxon>
        <taxon>Desulfomonilia</taxon>
        <taxon>Desulfomonilales</taxon>
        <taxon>Desulfomonilaceae</taxon>
        <taxon>Desulfomonile</taxon>
    </lineage>
</organism>
<dbReference type="InterPro" id="IPR036271">
    <property type="entry name" value="Tet_transcr_reg_TetR-rel_C_sf"/>
</dbReference>
<dbReference type="AlphaFoldDB" id="I4CA51"/>
<dbReference type="PANTHER" id="PTHR30055">
    <property type="entry name" value="HTH-TYPE TRANSCRIPTIONAL REGULATOR RUTR"/>
    <property type="match status" value="1"/>
</dbReference>
<name>I4CA51_DESTA</name>
<keyword evidence="2" id="KW-0805">Transcription regulation</keyword>
<feature type="domain" description="HTH tetR-type" evidence="6">
    <location>
        <begin position="11"/>
        <end position="71"/>
    </location>
</feature>
<dbReference type="PATRIC" id="fig|706587.4.peg.4313"/>
<dbReference type="STRING" id="706587.Desti_3800"/>
<dbReference type="GO" id="GO:0000976">
    <property type="term" value="F:transcription cis-regulatory region binding"/>
    <property type="evidence" value="ECO:0007669"/>
    <property type="project" value="TreeGrafter"/>
</dbReference>
<dbReference type="FunFam" id="1.10.10.60:FF:000141">
    <property type="entry name" value="TetR family transcriptional regulator"/>
    <property type="match status" value="1"/>
</dbReference>
<evidence type="ECO:0000313" key="8">
    <source>
        <dbReference type="Proteomes" id="UP000006055"/>
    </source>
</evidence>
<dbReference type="RefSeq" id="WP_014811568.1">
    <property type="nucleotide sequence ID" value="NC_018025.1"/>
</dbReference>
<dbReference type="eggNOG" id="COG1309">
    <property type="taxonomic scope" value="Bacteria"/>
</dbReference>
<reference evidence="8" key="1">
    <citation type="submission" date="2012-06" db="EMBL/GenBank/DDBJ databases">
        <title>Complete sequence of chromosome of Desulfomonile tiedjei DSM 6799.</title>
        <authorList>
            <person name="Lucas S."/>
            <person name="Copeland A."/>
            <person name="Lapidus A."/>
            <person name="Glavina del Rio T."/>
            <person name="Dalin E."/>
            <person name="Tice H."/>
            <person name="Bruce D."/>
            <person name="Goodwin L."/>
            <person name="Pitluck S."/>
            <person name="Peters L."/>
            <person name="Ovchinnikova G."/>
            <person name="Zeytun A."/>
            <person name="Lu M."/>
            <person name="Kyrpides N."/>
            <person name="Mavromatis K."/>
            <person name="Ivanova N."/>
            <person name="Brettin T."/>
            <person name="Detter J.C."/>
            <person name="Han C."/>
            <person name="Larimer F."/>
            <person name="Land M."/>
            <person name="Hauser L."/>
            <person name="Markowitz V."/>
            <person name="Cheng J.-F."/>
            <person name="Hugenholtz P."/>
            <person name="Woyke T."/>
            <person name="Wu D."/>
            <person name="Spring S."/>
            <person name="Schroeder M."/>
            <person name="Brambilla E."/>
            <person name="Klenk H.-P."/>
            <person name="Eisen J.A."/>
        </authorList>
    </citation>
    <scope>NUCLEOTIDE SEQUENCE [LARGE SCALE GENOMIC DNA]</scope>
    <source>
        <strain evidence="8">ATCC 49306 / DSM 6799 / DCB-1</strain>
    </source>
</reference>
<evidence type="ECO:0000256" key="4">
    <source>
        <dbReference type="ARBA" id="ARBA00023163"/>
    </source>
</evidence>
<evidence type="ECO:0000256" key="2">
    <source>
        <dbReference type="ARBA" id="ARBA00023015"/>
    </source>
</evidence>
<dbReference type="HOGENOM" id="CLU_069356_30_1_7"/>
<gene>
    <name evidence="7" type="ordered locus">Desti_3800</name>
</gene>
<feature type="DNA-binding region" description="H-T-H motif" evidence="5">
    <location>
        <begin position="34"/>
        <end position="53"/>
    </location>
</feature>